<keyword evidence="6 8" id="KW-0472">Membrane</keyword>
<dbReference type="STRING" id="1028.SAMN05661096_01959"/>
<evidence type="ECO:0000256" key="7">
    <source>
        <dbReference type="ARBA" id="ARBA00023237"/>
    </source>
</evidence>
<gene>
    <name evidence="13" type="ORF">SAMN05661096_01959</name>
</gene>
<sequence>MRTFIRALVVFVATCTFVFNINAQSILVKGTVTSAEDDLPLPGVNVMIKGSGTGTTTNLDGNYQLEVDKEASLLYSFIGMKTQEVAVNGRSTINVVLNSDISQLSEVVVVGYGSVDRKLLTGSVAQTESEELSNTVNPDLSSALQGKVAGVQINQNSGTPGAALSIQVRGQNSISGGTQPLYVVDGVPISAGNFGQIGYEGQGISAISDLNPNDIESISVLKDASASAIYGARGANGVVLITTKTGESGKTKFNLESYYGTQEIYKRLDLLGAGQFKRYVNDIAADEGAAPPYSEEQLNDNPINTDWQDAVFRTAPIQNHQISASGGGEKTKFYASAALFDQEGILIGTDYRRYSGRLNLDHKVNDRLNIDTKLNISFSENNRVPGDQTINGVLPNAISKPPIHPIYDENGNFVEQGFWDNPVANGTEADNVAQSFRTLFNVGWDYRISDNLKFRNQVGVDYSHLMERRYEPTTTRRGAQSGGIGINANSRVTKFIQNSTLEYNKYINDQHDITALVGSSFELISDRFDFMRANNFPSNDLRYVASAGNIETASASGSEYAINSYFGRFMYSFEDKYILTLNLRADGSSNIAPANRYQLLPGVSLGWRLIEEDFMKTQSIFNDLKLRLGYGKLGNDKIGRGRFLALYGSGNNYFGNPGIIPSQIPNPNLKWEVTTNYNAGLDMAFLGGKINFTTDAYYNITTDLLQFRPLPGSSGYAGYDENIGEMENRGLEFALNANIISSDELQWSVSGNMSLNRNKILSLYNGQPITNIGRGNNAVIEGQPLGVFYMFESLGVDPSTGELVMDDVNNDGNITDADRQIVGDPNPDFIGGVSTNANFKGFDLSIVSQFSYGNEVFNGTRQYTENMTLGSNDNQTTRIMRRWKEPGDITNVPKINGRFNNEITSHYIEDGSFFRLRNITLGYSLPTDLVSKYKLSKVRVYASAQNLLTLTAYSGMDPDVNYSGSNATRKGTDFFTFPVPRMYTAGINISF</sequence>
<feature type="domain" description="TonB-dependent receptor-like beta-barrel" evidence="11">
    <location>
        <begin position="417"/>
        <end position="947"/>
    </location>
</feature>
<dbReference type="Proteomes" id="UP000193804">
    <property type="component" value="Unassembled WGS sequence"/>
</dbReference>
<protein>
    <submittedName>
        <fullName evidence="13">TonB-linked outer membrane protein, SusC/RagA family</fullName>
    </submittedName>
</protein>
<proteinExistence type="inferred from homology"/>
<dbReference type="GO" id="GO:0009279">
    <property type="term" value="C:cell outer membrane"/>
    <property type="evidence" value="ECO:0007669"/>
    <property type="project" value="UniProtKB-SubCell"/>
</dbReference>
<name>A0A1X7JPZ6_9BACT</name>
<dbReference type="Gene3D" id="2.60.40.1120">
    <property type="entry name" value="Carboxypeptidase-like, regulatory domain"/>
    <property type="match status" value="1"/>
</dbReference>
<reference evidence="14" key="1">
    <citation type="submission" date="2017-04" db="EMBL/GenBank/DDBJ databases">
        <authorList>
            <person name="Varghese N."/>
            <person name="Submissions S."/>
        </authorList>
    </citation>
    <scope>NUCLEOTIDE SEQUENCE [LARGE SCALE GENOMIC DNA]</scope>
    <source>
        <strain evidence="14">DSM 4125</strain>
    </source>
</reference>
<evidence type="ECO:0000259" key="11">
    <source>
        <dbReference type="Pfam" id="PF00593"/>
    </source>
</evidence>
<keyword evidence="14" id="KW-1185">Reference proteome</keyword>
<evidence type="ECO:0000256" key="2">
    <source>
        <dbReference type="ARBA" id="ARBA00022448"/>
    </source>
</evidence>
<comment type="subcellular location">
    <subcellularLocation>
        <location evidence="1 8">Cell outer membrane</location>
        <topology evidence="1 8">Multi-pass membrane protein</topology>
    </subcellularLocation>
</comment>
<evidence type="ECO:0000256" key="9">
    <source>
        <dbReference type="RuleBase" id="RU003357"/>
    </source>
</evidence>
<dbReference type="AlphaFoldDB" id="A0A1X7JPZ6"/>
<dbReference type="InterPro" id="IPR012910">
    <property type="entry name" value="Plug_dom"/>
</dbReference>
<dbReference type="OrthoDB" id="9768177at2"/>
<feature type="domain" description="TonB-dependent receptor plug" evidence="12">
    <location>
        <begin position="120"/>
        <end position="238"/>
    </location>
</feature>
<evidence type="ECO:0000313" key="13">
    <source>
        <dbReference type="EMBL" id="SMG30294.1"/>
    </source>
</evidence>
<dbReference type="Pfam" id="PF00593">
    <property type="entry name" value="TonB_dep_Rec_b-barrel"/>
    <property type="match status" value="1"/>
</dbReference>
<comment type="similarity">
    <text evidence="8 9">Belongs to the TonB-dependent receptor family.</text>
</comment>
<evidence type="ECO:0000256" key="1">
    <source>
        <dbReference type="ARBA" id="ARBA00004571"/>
    </source>
</evidence>
<evidence type="ECO:0000256" key="5">
    <source>
        <dbReference type="ARBA" id="ARBA00023077"/>
    </source>
</evidence>
<dbReference type="Pfam" id="PF13715">
    <property type="entry name" value="CarbopepD_reg_2"/>
    <property type="match status" value="1"/>
</dbReference>
<evidence type="ECO:0000256" key="6">
    <source>
        <dbReference type="ARBA" id="ARBA00023136"/>
    </source>
</evidence>
<dbReference type="NCBIfam" id="TIGR04056">
    <property type="entry name" value="OMP_RagA_SusC"/>
    <property type="match status" value="1"/>
</dbReference>
<dbReference type="InterPro" id="IPR036942">
    <property type="entry name" value="Beta-barrel_TonB_sf"/>
</dbReference>
<keyword evidence="2 8" id="KW-0813">Transport</keyword>
<dbReference type="InterPro" id="IPR023996">
    <property type="entry name" value="TonB-dep_OMP_SusC/RagA"/>
</dbReference>
<dbReference type="InterPro" id="IPR000531">
    <property type="entry name" value="Beta-barrel_TonB"/>
</dbReference>
<evidence type="ECO:0000256" key="8">
    <source>
        <dbReference type="PROSITE-ProRule" id="PRU01360"/>
    </source>
</evidence>
<dbReference type="InterPro" id="IPR008969">
    <property type="entry name" value="CarboxyPept-like_regulatory"/>
</dbReference>
<organism evidence="13 14">
    <name type="scientific">Marivirga sericea</name>
    <dbReference type="NCBI Taxonomy" id="1028"/>
    <lineage>
        <taxon>Bacteria</taxon>
        <taxon>Pseudomonadati</taxon>
        <taxon>Bacteroidota</taxon>
        <taxon>Cytophagia</taxon>
        <taxon>Cytophagales</taxon>
        <taxon>Marivirgaceae</taxon>
        <taxon>Marivirga</taxon>
    </lineage>
</organism>
<dbReference type="Pfam" id="PF07715">
    <property type="entry name" value="Plug"/>
    <property type="match status" value="1"/>
</dbReference>
<dbReference type="Gene3D" id="2.40.170.20">
    <property type="entry name" value="TonB-dependent receptor, beta-barrel domain"/>
    <property type="match status" value="1"/>
</dbReference>
<dbReference type="SUPFAM" id="SSF56935">
    <property type="entry name" value="Porins"/>
    <property type="match status" value="1"/>
</dbReference>
<evidence type="ECO:0000259" key="12">
    <source>
        <dbReference type="Pfam" id="PF07715"/>
    </source>
</evidence>
<keyword evidence="10" id="KW-0732">Signal</keyword>
<dbReference type="Gene3D" id="2.170.130.10">
    <property type="entry name" value="TonB-dependent receptor, plug domain"/>
    <property type="match status" value="1"/>
</dbReference>
<dbReference type="InterPro" id="IPR023997">
    <property type="entry name" value="TonB-dep_OMP_SusC/RagA_CS"/>
</dbReference>
<dbReference type="InterPro" id="IPR037066">
    <property type="entry name" value="Plug_dom_sf"/>
</dbReference>
<dbReference type="RefSeq" id="WP_085516867.1">
    <property type="nucleotide sequence ID" value="NZ_FXAW01000003.1"/>
</dbReference>
<keyword evidence="5 9" id="KW-0798">TonB box</keyword>
<feature type="chain" id="PRO_5012688286" evidence="10">
    <location>
        <begin position="24"/>
        <end position="991"/>
    </location>
</feature>
<evidence type="ECO:0000313" key="14">
    <source>
        <dbReference type="Proteomes" id="UP000193804"/>
    </source>
</evidence>
<dbReference type="FunFam" id="2.170.130.10:FF:000008">
    <property type="entry name" value="SusC/RagA family TonB-linked outer membrane protein"/>
    <property type="match status" value="1"/>
</dbReference>
<evidence type="ECO:0000256" key="3">
    <source>
        <dbReference type="ARBA" id="ARBA00022452"/>
    </source>
</evidence>
<keyword evidence="7 8" id="KW-0998">Cell outer membrane</keyword>
<dbReference type="NCBIfam" id="TIGR04057">
    <property type="entry name" value="SusC_RagA_signa"/>
    <property type="match status" value="1"/>
</dbReference>
<keyword evidence="4 8" id="KW-0812">Transmembrane</keyword>
<dbReference type="SUPFAM" id="SSF49464">
    <property type="entry name" value="Carboxypeptidase regulatory domain-like"/>
    <property type="match status" value="1"/>
</dbReference>
<evidence type="ECO:0000256" key="4">
    <source>
        <dbReference type="ARBA" id="ARBA00022692"/>
    </source>
</evidence>
<feature type="signal peptide" evidence="10">
    <location>
        <begin position="1"/>
        <end position="23"/>
    </location>
</feature>
<dbReference type="EMBL" id="FXAW01000003">
    <property type="protein sequence ID" value="SMG30294.1"/>
    <property type="molecule type" value="Genomic_DNA"/>
</dbReference>
<dbReference type="InterPro" id="IPR039426">
    <property type="entry name" value="TonB-dep_rcpt-like"/>
</dbReference>
<evidence type="ECO:0000256" key="10">
    <source>
        <dbReference type="SAM" id="SignalP"/>
    </source>
</evidence>
<accession>A0A1X7JPZ6</accession>
<keyword evidence="3 8" id="KW-1134">Transmembrane beta strand</keyword>
<dbReference type="PROSITE" id="PS52016">
    <property type="entry name" value="TONB_DEPENDENT_REC_3"/>
    <property type="match status" value="1"/>
</dbReference>